<organism evidence="6 7">
    <name type="scientific">Treponema maltophilum ATCC 51939</name>
    <dbReference type="NCBI Taxonomy" id="1125699"/>
    <lineage>
        <taxon>Bacteria</taxon>
        <taxon>Pseudomonadati</taxon>
        <taxon>Spirochaetota</taxon>
        <taxon>Spirochaetia</taxon>
        <taxon>Spirochaetales</taxon>
        <taxon>Treponemataceae</taxon>
        <taxon>Treponema</taxon>
    </lineage>
</organism>
<dbReference type="CDD" id="cd00038">
    <property type="entry name" value="CAP_ED"/>
    <property type="match status" value="1"/>
</dbReference>
<keyword evidence="3" id="KW-0804">Transcription</keyword>
<dbReference type="Proteomes" id="UP000014541">
    <property type="component" value="Unassembled WGS sequence"/>
</dbReference>
<dbReference type="EMBL" id="ATFF01000006">
    <property type="protein sequence ID" value="EPF30254.1"/>
    <property type="molecule type" value="Genomic_DNA"/>
</dbReference>
<dbReference type="InterPro" id="IPR036390">
    <property type="entry name" value="WH_DNA-bd_sf"/>
</dbReference>
<evidence type="ECO:0000259" key="5">
    <source>
        <dbReference type="PROSITE" id="PS51063"/>
    </source>
</evidence>
<dbReference type="InterPro" id="IPR000595">
    <property type="entry name" value="cNMP-bd_dom"/>
</dbReference>
<dbReference type="SUPFAM" id="SSF51206">
    <property type="entry name" value="cAMP-binding domain-like"/>
    <property type="match status" value="1"/>
</dbReference>
<dbReference type="PROSITE" id="PS51063">
    <property type="entry name" value="HTH_CRP_2"/>
    <property type="match status" value="1"/>
</dbReference>
<dbReference type="HOGENOM" id="CLU_075053_4_1_12"/>
<dbReference type="GO" id="GO:0003677">
    <property type="term" value="F:DNA binding"/>
    <property type="evidence" value="ECO:0007669"/>
    <property type="project" value="UniProtKB-KW"/>
</dbReference>
<dbReference type="SUPFAM" id="SSF46785">
    <property type="entry name" value="Winged helix' DNA-binding domain"/>
    <property type="match status" value="1"/>
</dbReference>
<keyword evidence="1" id="KW-0805">Transcription regulation</keyword>
<feature type="domain" description="Cyclic nucleotide-binding" evidence="4">
    <location>
        <begin position="43"/>
        <end position="145"/>
    </location>
</feature>
<dbReference type="Gene3D" id="2.60.120.10">
    <property type="entry name" value="Jelly Rolls"/>
    <property type="match status" value="1"/>
</dbReference>
<feature type="domain" description="HTH crp-type" evidence="5">
    <location>
        <begin position="184"/>
        <end position="252"/>
    </location>
</feature>
<dbReference type="Pfam" id="PF13545">
    <property type="entry name" value="HTH_Crp_2"/>
    <property type="match status" value="1"/>
</dbReference>
<keyword evidence="2" id="KW-0238">DNA-binding</keyword>
<dbReference type="SMART" id="SM00100">
    <property type="entry name" value="cNMP"/>
    <property type="match status" value="1"/>
</dbReference>
<accession>S3L0J7</accession>
<dbReference type="PATRIC" id="fig|1125699.3.peg.579"/>
<gene>
    <name evidence="6" type="ORF">HMPREF9194_00568</name>
</gene>
<dbReference type="STRING" id="1125699.HMPREF9194_00568"/>
<evidence type="ECO:0008006" key="8">
    <source>
        <dbReference type="Google" id="ProtNLM"/>
    </source>
</evidence>
<dbReference type="InterPro" id="IPR018490">
    <property type="entry name" value="cNMP-bd_dom_sf"/>
</dbReference>
<keyword evidence="7" id="KW-1185">Reference proteome</keyword>
<evidence type="ECO:0000256" key="3">
    <source>
        <dbReference type="ARBA" id="ARBA00023163"/>
    </source>
</evidence>
<dbReference type="Pfam" id="PF00027">
    <property type="entry name" value="cNMP_binding"/>
    <property type="match status" value="1"/>
</dbReference>
<dbReference type="eggNOG" id="COG0664">
    <property type="taxonomic scope" value="Bacteria"/>
</dbReference>
<comment type="caution">
    <text evidence="6">The sequence shown here is derived from an EMBL/GenBank/DDBJ whole genome shotgun (WGS) entry which is preliminary data.</text>
</comment>
<evidence type="ECO:0000259" key="4">
    <source>
        <dbReference type="PROSITE" id="PS50042"/>
    </source>
</evidence>
<evidence type="ECO:0000313" key="7">
    <source>
        <dbReference type="Proteomes" id="UP000014541"/>
    </source>
</evidence>
<dbReference type="GO" id="GO:0005829">
    <property type="term" value="C:cytosol"/>
    <property type="evidence" value="ECO:0007669"/>
    <property type="project" value="TreeGrafter"/>
</dbReference>
<protein>
    <recommendedName>
        <fullName evidence="8">Cyclic nucleotide-binding domain-containing protein</fullName>
    </recommendedName>
</protein>
<sequence>MLDVSSVMYYDLCIRVCCCDNTKRNKSKKGKTVNFLLLSKTMLFRGIKAEEIPAVLDSLGFEQKKFARGEIIFRAGDIPASFGIVLSGSVIIENTDFWGNTSVLDKIKAGQTFGATYAFAEGEALMVNVVATEEAEVLFLHVKRLLGAQVQPCLHYSTLMKNLLSVFAQKNLHLSRRIFHTSSKSIRGRLMSYLSHQAASCGNWSFSIPFDRQQLADYLSVDRSSLSHELGKMQKEGLLKTEKNHFELNAKKSAAFLE</sequence>
<name>S3L0J7_TREMA</name>
<evidence type="ECO:0000256" key="1">
    <source>
        <dbReference type="ARBA" id="ARBA00023015"/>
    </source>
</evidence>
<dbReference type="AlphaFoldDB" id="S3L0J7"/>
<dbReference type="PROSITE" id="PS50042">
    <property type="entry name" value="CNMP_BINDING_3"/>
    <property type="match status" value="1"/>
</dbReference>
<dbReference type="PANTHER" id="PTHR24567">
    <property type="entry name" value="CRP FAMILY TRANSCRIPTIONAL REGULATORY PROTEIN"/>
    <property type="match status" value="1"/>
</dbReference>
<reference evidence="6 7" key="1">
    <citation type="submission" date="2013-04" db="EMBL/GenBank/DDBJ databases">
        <title>The Genome Sequence of Treponema maltophilum ATCC 51939.</title>
        <authorList>
            <consortium name="The Broad Institute Genomics Platform"/>
            <person name="Earl A."/>
            <person name="Ward D."/>
            <person name="Feldgarden M."/>
            <person name="Gevers D."/>
            <person name="Leonetti C."/>
            <person name="Blanton J.M."/>
            <person name="Dewhirst F.E."/>
            <person name="Izard J."/>
            <person name="Walker B."/>
            <person name="Young S."/>
            <person name="Zeng Q."/>
            <person name="Gargeya S."/>
            <person name="Fitzgerald M."/>
            <person name="Haas B."/>
            <person name="Abouelleil A."/>
            <person name="Allen A.W."/>
            <person name="Alvarado L."/>
            <person name="Arachchi H.M."/>
            <person name="Berlin A.M."/>
            <person name="Chapman S.B."/>
            <person name="Gainer-Dewar J."/>
            <person name="Goldberg J."/>
            <person name="Griggs A."/>
            <person name="Gujja S."/>
            <person name="Hansen M."/>
            <person name="Howarth C."/>
            <person name="Imamovic A."/>
            <person name="Ireland A."/>
            <person name="Larimer J."/>
            <person name="McCowan C."/>
            <person name="Murphy C."/>
            <person name="Pearson M."/>
            <person name="Poon T.W."/>
            <person name="Priest M."/>
            <person name="Roberts A."/>
            <person name="Saif S."/>
            <person name="Shea T."/>
            <person name="Sisk P."/>
            <person name="Sykes S."/>
            <person name="Wortman J."/>
            <person name="Nusbaum C."/>
            <person name="Birren B."/>
        </authorList>
    </citation>
    <scope>NUCLEOTIDE SEQUENCE [LARGE SCALE GENOMIC DNA]</scope>
    <source>
        <strain evidence="6 7">ATCC 51939</strain>
    </source>
</reference>
<evidence type="ECO:0000313" key="6">
    <source>
        <dbReference type="EMBL" id="EPF30254.1"/>
    </source>
</evidence>
<dbReference type="GO" id="GO:0003700">
    <property type="term" value="F:DNA-binding transcription factor activity"/>
    <property type="evidence" value="ECO:0007669"/>
    <property type="project" value="TreeGrafter"/>
</dbReference>
<proteinExistence type="predicted"/>
<evidence type="ECO:0000256" key="2">
    <source>
        <dbReference type="ARBA" id="ARBA00023125"/>
    </source>
</evidence>
<dbReference type="PANTHER" id="PTHR24567:SF58">
    <property type="entry name" value="CYCLIC AMP-BINDING REGULATORY PROTEIN"/>
    <property type="match status" value="1"/>
</dbReference>
<dbReference type="InterPro" id="IPR012318">
    <property type="entry name" value="HTH_CRP"/>
</dbReference>
<dbReference type="InterPro" id="IPR014710">
    <property type="entry name" value="RmlC-like_jellyroll"/>
</dbReference>
<dbReference type="InterPro" id="IPR050397">
    <property type="entry name" value="Env_Response_Regulators"/>
</dbReference>